<dbReference type="Proteomes" id="UP001595693">
    <property type="component" value="Unassembled WGS sequence"/>
</dbReference>
<feature type="compositionally biased region" description="Pro residues" evidence="1">
    <location>
        <begin position="51"/>
        <end position="70"/>
    </location>
</feature>
<proteinExistence type="predicted"/>
<gene>
    <name evidence="2" type="ORF">ACFOW3_08430</name>
</gene>
<reference evidence="3" key="1">
    <citation type="journal article" date="2019" name="Int. J. Syst. Evol. Microbiol.">
        <title>The Global Catalogue of Microorganisms (GCM) 10K type strain sequencing project: providing services to taxonomists for standard genome sequencing and annotation.</title>
        <authorList>
            <consortium name="The Broad Institute Genomics Platform"/>
            <consortium name="The Broad Institute Genome Sequencing Center for Infectious Disease"/>
            <person name="Wu L."/>
            <person name="Ma J."/>
        </authorList>
    </citation>
    <scope>NUCLEOTIDE SEQUENCE [LARGE SCALE GENOMIC DNA]</scope>
    <source>
        <strain evidence="3">CCUG 2113</strain>
    </source>
</reference>
<name>A0ABV8D865_9BURK</name>
<feature type="region of interest" description="Disordered" evidence="1">
    <location>
        <begin position="45"/>
        <end position="77"/>
    </location>
</feature>
<organism evidence="2 3">
    <name type="scientific">Acidovorax facilis</name>
    <dbReference type="NCBI Taxonomy" id="12917"/>
    <lineage>
        <taxon>Bacteria</taxon>
        <taxon>Pseudomonadati</taxon>
        <taxon>Pseudomonadota</taxon>
        <taxon>Betaproteobacteria</taxon>
        <taxon>Burkholderiales</taxon>
        <taxon>Comamonadaceae</taxon>
        <taxon>Acidovorax</taxon>
    </lineage>
</organism>
<evidence type="ECO:0000313" key="3">
    <source>
        <dbReference type="Proteomes" id="UP001595693"/>
    </source>
</evidence>
<evidence type="ECO:0000256" key="1">
    <source>
        <dbReference type="SAM" id="MobiDB-lite"/>
    </source>
</evidence>
<dbReference type="EMBL" id="JBHSAJ010000022">
    <property type="protein sequence ID" value="MFC3934651.1"/>
    <property type="molecule type" value="Genomic_DNA"/>
</dbReference>
<sequence length="377" mass="39047">MTMTPTPSAPMFPGASSRKGRLGAISRCLAMASFGALVAACGGGGGDAAPVSPPPGSPAPGAPAPAPPPGGHVYGDVRGATLGVGAPLNGAVPFPSGNDWNADISGLPIDPNSDNLIASIGLTRGLFPDFGAGLWEGAAIGIPYVVVAGNQPRVAVQFTDYGDESDAGPYPIPPNAPIEGGPSSAGDRHVIVIDRDNNRLYETGNSYPQSDGSWRASGGAVFHLDSNNVRPTARPRWTSADAAGLPIFPGLVRYDEASLGAGGIRHALRFTVSQTRRAYVPPATHWASSNTSPNLPPMGMRVRLKAGYAIPPGFSAEAQAILSALKTHGMMVADNGSNWFLSGAPDERWNNDRLKSELRQVLGRDFEVVRMDGLVTP</sequence>
<dbReference type="RefSeq" id="WP_202907144.1">
    <property type="nucleotide sequence ID" value="NZ_JAMXAX010000072.1"/>
</dbReference>
<keyword evidence="3" id="KW-1185">Reference proteome</keyword>
<evidence type="ECO:0000313" key="2">
    <source>
        <dbReference type="EMBL" id="MFC3934651.1"/>
    </source>
</evidence>
<comment type="caution">
    <text evidence="2">The sequence shown here is derived from an EMBL/GenBank/DDBJ whole genome shotgun (WGS) entry which is preliminary data.</text>
</comment>
<evidence type="ECO:0008006" key="4">
    <source>
        <dbReference type="Google" id="ProtNLM"/>
    </source>
</evidence>
<protein>
    <recommendedName>
        <fullName evidence="4">Lipoprotein</fullName>
    </recommendedName>
</protein>
<accession>A0ABV8D865</accession>